<dbReference type="HAMAP" id="MF_00024">
    <property type="entry name" value="CobD_CbiB"/>
    <property type="match status" value="1"/>
</dbReference>
<evidence type="ECO:0000313" key="13">
    <source>
        <dbReference type="Proteomes" id="UP000546917"/>
    </source>
</evidence>
<keyword evidence="8 11" id="KW-0812">Transmembrane</keyword>
<gene>
    <name evidence="12" type="ORF">HLB00_08090</name>
</gene>
<evidence type="ECO:0000256" key="4">
    <source>
        <dbReference type="ARBA" id="ARBA00006263"/>
    </source>
</evidence>
<evidence type="ECO:0000256" key="3">
    <source>
        <dbReference type="ARBA" id="ARBA00004953"/>
    </source>
</evidence>
<dbReference type="NCBIfam" id="NF002281">
    <property type="entry name" value="PRK01209.2-5"/>
    <property type="match status" value="1"/>
</dbReference>
<feature type="transmembrane region" description="Helical" evidence="11">
    <location>
        <begin position="103"/>
        <end position="122"/>
    </location>
</feature>
<dbReference type="GO" id="GO:0005886">
    <property type="term" value="C:plasma membrane"/>
    <property type="evidence" value="ECO:0007669"/>
    <property type="project" value="UniProtKB-SubCell"/>
</dbReference>
<dbReference type="Proteomes" id="UP000546917">
    <property type="component" value="Unassembled WGS sequence"/>
</dbReference>
<dbReference type="GO" id="GO:0048472">
    <property type="term" value="F:threonine-phosphate decarboxylase activity"/>
    <property type="evidence" value="ECO:0007669"/>
    <property type="project" value="InterPro"/>
</dbReference>
<keyword evidence="10 11" id="KW-0472">Membrane</keyword>
<comment type="subcellular location">
    <subcellularLocation>
        <location evidence="2">Cell membrane</location>
        <topology evidence="2">Multi-pass membrane protein</topology>
    </subcellularLocation>
</comment>
<feature type="transmembrane region" description="Helical" evidence="11">
    <location>
        <begin position="307"/>
        <end position="334"/>
    </location>
</feature>
<organism evidence="12 13">
    <name type="scientific">Ferroplasma acidiphilum</name>
    <dbReference type="NCBI Taxonomy" id="74969"/>
    <lineage>
        <taxon>Archaea</taxon>
        <taxon>Methanobacteriati</taxon>
        <taxon>Thermoplasmatota</taxon>
        <taxon>Thermoplasmata</taxon>
        <taxon>Thermoplasmatales</taxon>
        <taxon>Ferroplasmaceae</taxon>
        <taxon>Ferroplasma</taxon>
    </lineage>
</organism>
<evidence type="ECO:0000256" key="9">
    <source>
        <dbReference type="ARBA" id="ARBA00022989"/>
    </source>
</evidence>
<dbReference type="UniPathway" id="UPA00148"/>
<dbReference type="EMBL" id="JABGBP010000299">
    <property type="protein sequence ID" value="NOL60786.1"/>
    <property type="molecule type" value="Genomic_DNA"/>
</dbReference>
<reference evidence="12 13" key="1">
    <citation type="submission" date="2020-05" db="EMBL/GenBank/DDBJ databases">
        <authorList>
            <person name="Zhang R."/>
        </authorList>
    </citation>
    <scope>NUCLEOTIDE SEQUENCE [LARGE SCALE GENOMIC DNA]</scope>
    <source>
        <strain evidence="12 13">DSM 28986</strain>
    </source>
</reference>
<comment type="function">
    <text evidence="1">Converts cobyric acid to cobinamide by the addition of aminopropanol on the F carboxylic group.</text>
</comment>
<evidence type="ECO:0000256" key="8">
    <source>
        <dbReference type="ARBA" id="ARBA00022692"/>
    </source>
</evidence>
<keyword evidence="9 11" id="KW-1133">Transmembrane helix</keyword>
<feature type="transmembrane region" description="Helical" evidence="11">
    <location>
        <begin position="184"/>
        <end position="201"/>
    </location>
</feature>
<evidence type="ECO:0000256" key="2">
    <source>
        <dbReference type="ARBA" id="ARBA00004651"/>
    </source>
</evidence>
<protein>
    <recommendedName>
        <fullName evidence="5">Probable cobalamin biosynthesis protein CobD</fullName>
    </recommendedName>
</protein>
<dbReference type="RefSeq" id="WP_171481907.1">
    <property type="nucleotide sequence ID" value="NZ_JABGBP010000299.1"/>
</dbReference>
<feature type="transmembrane region" description="Helical" evidence="11">
    <location>
        <begin position="20"/>
        <end position="40"/>
    </location>
</feature>
<feature type="transmembrane region" description="Helical" evidence="11">
    <location>
        <begin position="71"/>
        <end position="96"/>
    </location>
</feature>
<evidence type="ECO:0000256" key="10">
    <source>
        <dbReference type="ARBA" id="ARBA00023136"/>
    </source>
</evidence>
<comment type="caution">
    <text evidence="12">The sequence shown here is derived from an EMBL/GenBank/DDBJ whole genome shotgun (WGS) entry which is preliminary data.</text>
</comment>
<evidence type="ECO:0000313" key="12">
    <source>
        <dbReference type="EMBL" id="NOL60786.1"/>
    </source>
</evidence>
<sequence length="336" mass="37716">LKTIYREYEYGTARRFDIMIELLVLALLILFFSILFDVVIGEPPNRIHPVVFIGITISKLKTRFISKNNKIAAGCFFLISIILINTVPLVAVLYLLYIAKNTILLILFAVIYIYFLKSTFSIRGMGTHVNRIINALEKSDLDSAKKYTSMVVRRDTSSMDSEKIASAAVETIAEGFVDGYLTPMFFYAFFGIAGAMVARVINTMDSNIAYRDNIHYEFGRCTAIGDSITNFISSRMAPFMFGISAFLLGIKYAKTRIINTTDSLNAGYSIGAMAKVLGIRLEKSGEYIINPDAKSPGVNDIKKAMRIYYLSSILALLIFDIPVMFVLFVLHIFLLF</sequence>
<feature type="non-terminal residue" evidence="12">
    <location>
        <position position="1"/>
    </location>
</feature>
<evidence type="ECO:0000256" key="1">
    <source>
        <dbReference type="ARBA" id="ARBA00003384"/>
    </source>
</evidence>
<comment type="pathway">
    <text evidence="3">Cofactor biosynthesis; adenosylcobalamin biosynthesis.</text>
</comment>
<accession>A0A7K4FP43</accession>
<dbReference type="PANTHER" id="PTHR34308">
    <property type="entry name" value="COBALAMIN BIOSYNTHESIS PROTEIN CBIB"/>
    <property type="match status" value="1"/>
</dbReference>
<dbReference type="Pfam" id="PF03186">
    <property type="entry name" value="CobD_Cbib"/>
    <property type="match status" value="1"/>
</dbReference>
<dbReference type="PANTHER" id="PTHR34308:SF1">
    <property type="entry name" value="COBALAMIN BIOSYNTHESIS PROTEIN CBIB"/>
    <property type="match status" value="1"/>
</dbReference>
<evidence type="ECO:0000256" key="5">
    <source>
        <dbReference type="ARBA" id="ARBA00016185"/>
    </source>
</evidence>
<dbReference type="NCBIfam" id="TIGR00380">
    <property type="entry name" value="cobal_cbiB"/>
    <property type="match status" value="1"/>
</dbReference>
<keyword evidence="6" id="KW-1003">Cell membrane</keyword>
<dbReference type="GO" id="GO:0009236">
    <property type="term" value="P:cobalamin biosynthetic process"/>
    <property type="evidence" value="ECO:0007669"/>
    <property type="project" value="UniProtKB-UniPathway"/>
</dbReference>
<evidence type="ECO:0000256" key="7">
    <source>
        <dbReference type="ARBA" id="ARBA00022573"/>
    </source>
</evidence>
<keyword evidence="7" id="KW-0169">Cobalamin biosynthesis</keyword>
<comment type="similarity">
    <text evidence="4">Belongs to the CobD/CbiB family.</text>
</comment>
<evidence type="ECO:0000256" key="6">
    <source>
        <dbReference type="ARBA" id="ARBA00022475"/>
    </source>
</evidence>
<evidence type="ECO:0000256" key="11">
    <source>
        <dbReference type="SAM" id="Phobius"/>
    </source>
</evidence>
<proteinExistence type="inferred from homology"/>
<dbReference type="InterPro" id="IPR004485">
    <property type="entry name" value="Cobalamin_biosynth_CobD/CbiB"/>
</dbReference>
<dbReference type="AlphaFoldDB" id="A0A7K4FP43"/>
<name>A0A7K4FP43_9ARCH</name>